<dbReference type="GO" id="GO:0008757">
    <property type="term" value="F:S-adenosylmethionine-dependent methyltransferase activity"/>
    <property type="evidence" value="ECO:0007669"/>
    <property type="project" value="UniProtKB-ARBA"/>
</dbReference>
<dbReference type="Proteomes" id="UP000243459">
    <property type="component" value="Chromosome 10"/>
</dbReference>
<dbReference type="PIRSF" id="PIRSF005739">
    <property type="entry name" value="O-mtase"/>
    <property type="match status" value="1"/>
</dbReference>
<dbReference type="InterPro" id="IPR036390">
    <property type="entry name" value="WH_DNA-bd_sf"/>
</dbReference>
<protein>
    <recommendedName>
        <fullName evidence="9">O-methyltransferase domain-containing protein</fullName>
    </recommendedName>
</protein>
<dbReference type="PANTHER" id="PTHR11746">
    <property type="entry name" value="O-METHYLTRANSFERASE"/>
    <property type="match status" value="1"/>
</dbReference>
<dbReference type="Gene3D" id="3.40.50.150">
    <property type="entry name" value="Vaccinia Virus protein VP39"/>
    <property type="match status" value="1"/>
</dbReference>
<dbReference type="InterPro" id="IPR029063">
    <property type="entry name" value="SAM-dependent_MTases_sf"/>
</dbReference>
<dbReference type="GO" id="GO:0008171">
    <property type="term" value="F:O-methyltransferase activity"/>
    <property type="evidence" value="ECO:0007669"/>
    <property type="project" value="InterPro"/>
</dbReference>
<dbReference type="InterPro" id="IPR001077">
    <property type="entry name" value="COMT_C"/>
</dbReference>
<evidence type="ECO:0000256" key="2">
    <source>
        <dbReference type="ARBA" id="ARBA00022679"/>
    </source>
</evidence>
<dbReference type="AlphaFoldDB" id="A0A5P1E6M3"/>
<name>A0A5P1E6M3_ASPOF</name>
<dbReference type="CDD" id="cd02440">
    <property type="entry name" value="AdoMet_MTases"/>
    <property type="match status" value="1"/>
</dbReference>
<dbReference type="OrthoDB" id="2410195at2759"/>
<organism evidence="7 8">
    <name type="scientific">Asparagus officinalis</name>
    <name type="common">Garden asparagus</name>
    <dbReference type="NCBI Taxonomy" id="4686"/>
    <lineage>
        <taxon>Eukaryota</taxon>
        <taxon>Viridiplantae</taxon>
        <taxon>Streptophyta</taxon>
        <taxon>Embryophyta</taxon>
        <taxon>Tracheophyta</taxon>
        <taxon>Spermatophyta</taxon>
        <taxon>Magnoliopsida</taxon>
        <taxon>Liliopsida</taxon>
        <taxon>Asparagales</taxon>
        <taxon>Asparagaceae</taxon>
        <taxon>Asparagoideae</taxon>
        <taxon>Asparagus</taxon>
    </lineage>
</organism>
<dbReference type="FunFam" id="3.40.50.150:FF:000057">
    <property type="entry name" value="O-methyltransferase ZRP4"/>
    <property type="match status" value="1"/>
</dbReference>
<proteinExistence type="predicted"/>
<evidence type="ECO:0000256" key="3">
    <source>
        <dbReference type="ARBA" id="ARBA00022691"/>
    </source>
</evidence>
<reference evidence="8" key="1">
    <citation type="journal article" date="2017" name="Nat. Commun.">
        <title>The asparagus genome sheds light on the origin and evolution of a young Y chromosome.</title>
        <authorList>
            <person name="Harkess A."/>
            <person name="Zhou J."/>
            <person name="Xu C."/>
            <person name="Bowers J.E."/>
            <person name="Van der Hulst R."/>
            <person name="Ayyampalayam S."/>
            <person name="Mercati F."/>
            <person name="Riccardi P."/>
            <person name="McKain M.R."/>
            <person name="Kakrana A."/>
            <person name="Tang H."/>
            <person name="Ray J."/>
            <person name="Groenendijk J."/>
            <person name="Arikit S."/>
            <person name="Mathioni S.M."/>
            <person name="Nakano M."/>
            <person name="Shan H."/>
            <person name="Telgmann-Rauber A."/>
            <person name="Kanno A."/>
            <person name="Yue Z."/>
            <person name="Chen H."/>
            <person name="Li W."/>
            <person name="Chen Y."/>
            <person name="Xu X."/>
            <person name="Zhang Y."/>
            <person name="Luo S."/>
            <person name="Chen H."/>
            <person name="Gao J."/>
            <person name="Mao Z."/>
            <person name="Pires J.C."/>
            <person name="Luo M."/>
            <person name="Kudrna D."/>
            <person name="Wing R.A."/>
            <person name="Meyers B.C."/>
            <person name="Yi K."/>
            <person name="Kong H."/>
            <person name="Lavrijsen P."/>
            <person name="Sunseri F."/>
            <person name="Falavigna A."/>
            <person name="Ye Y."/>
            <person name="Leebens-Mack J.H."/>
            <person name="Chen G."/>
        </authorList>
    </citation>
    <scope>NUCLEOTIDE SEQUENCE [LARGE SCALE GENOMIC DNA]</scope>
    <source>
        <strain evidence="8">cv. DH0086</strain>
    </source>
</reference>
<dbReference type="Pfam" id="PF00891">
    <property type="entry name" value="Methyltransf_2"/>
    <property type="match status" value="1"/>
</dbReference>
<gene>
    <name evidence="7" type="ORF">A4U43_C10F16570</name>
</gene>
<evidence type="ECO:0000256" key="1">
    <source>
        <dbReference type="ARBA" id="ARBA00022603"/>
    </source>
</evidence>
<dbReference type="InterPro" id="IPR016461">
    <property type="entry name" value="COMT-like"/>
</dbReference>
<evidence type="ECO:0000256" key="4">
    <source>
        <dbReference type="PIRSR" id="PIRSR005739-1"/>
    </source>
</evidence>
<keyword evidence="1" id="KW-0489">Methyltransferase</keyword>
<evidence type="ECO:0000259" key="5">
    <source>
        <dbReference type="Pfam" id="PF00891"/>
    </source>
</evidence>
<feature type="domain" description="O-methyltransferase C-terminal" evidence="5">
    <location>
        <begin position="130"/>
        <end position="339"/>
    </location>
</feature>
<dbReference type="FunFam" id="1.10.10.10:FF:000213">
    <property type="entry name" value="Coniferyl alcohol 9-O-methyltransferase"/>
    <property type="match status" value="1"/>
</dbReference>
<dbReference type="Pfam" id="PF08100">
    <property type="entry name" value="Dimerisation"/>
    <property type="match status" value="1"/>
</dbReference>
<dbReference type="Gene3D" id="1.10.10.10">
    <property type="entry name" value="Winged helix-like DNA-binding domain superfamily/Winged helix DNA-binding domain"/>
    <property type="match status" value="1"/>
</dbReference>
<sequence>MASLHVDSPQELFRAQSHIWNHTFSFINSLSLKCAVELNIPDIIHNHGNSITLSDLSDSLSIPRSKTPCLRRLMSLLVHSKFLSEEKIGVNNEESVFSLTVVSQVFLTKNKSNASPFLLLMLDQIFLRPWHFLSEWFKGDEPTTAFEIAHGMPLWDATRKMIVFNEMLNEGLSSDASFTAEIIVRDCGEVFQGLRSLVDVGGGPGKLACAVAREFGLKCKVLELPHVVAGLEESEEVKFVGGDMFDYVPKADAALLKWVLHDWSDEECVKILKNCKEAIPLKENGGKVIIIEMVMDSSIVGHELAQTQFFFDVHMMVHTPGKQRSEQVWKKIFIDAGFRGYKILPILGLRSVIEVYP</sequence>
<evidence type="ECO:0000313" key="8">
    <source>
        <dbReference type="Proteomes" id="UP000243459"/>
    </source>
</evidence>
<dbReference type="EMBL" id="CM007390">
    <property type="protein sequence ID" value="ONK57095.1"/>
    <property type="molecule type" value="Genomic_DNA"/>
</dbReference>
<evidence type="ECO:0000259" key="6">
    <source>
        <dbReference type="Pfam" id="PF08100"/>
    </source>
</evidence>
<evidence type="ECO:0008006" key="9">
    <source>
        <dbReference type="Google" id="ProtNLM"/>
    </source>
</evidence>
<feature type="active site" description="Proton acceptor" evidence="4">
    <location>
        <position position="261"/>
    </location>
</feature>
<dbReference type="Gramene" id="ONK57095">
    <property type="protein sequence ID" value="ONK57095"/>
    <property type="gene ID" value="A4U43_C10F16570"/>
</dbReference>
<keyword evidence="8" id="KW-1185">Reference proteome</keyword>
<keyword evidence="3" id="KW-0949">S-adenosyl-L-methionine</keyword>
<dbReference type="SUPFAM" id="SSF53335">
    <property type="entry name" value="S-adenosyl-L-methionine-dependent methyltransferases"/>
    <property type="match status" value="1"/>
</dbReference>
<dbReference type="GO" id="GO:0032259">
    <property type="term" value="P:methylation"/>
    <property type="evidence" value="ECO:0007669"/>
    <property type="project" value="UniProtKB-KW"/>
</dbReference>
<dbReference type="InterPro" id="IPR036388">
    <property type="entry name" value="WH-like_DNA-bd_sf"/>
</dbReference>
<dbReference type="InterPro" id="IPR012967">
    <property type="entry name" value="COMT_dimerisation"/>
</dbReference>
<dbReference type="SUPFAM" id="SSF46785">
    <property type="entry name" value="Winged helix' DNA-binding domain"/>
    <property type="match status" value="1"/>
</dbReference>
<dbReference type="GO" id="GO:0046983">
    <property type="term" value="F:protein dimerization activity"/>
    <property type="evidence" value="ECO:0007669"/>
    <property type="project" value="InterPro"/>
</dbReference>
<dbReference type="OMA" id="MAHASRE"/>
<dbReference type="PROSITE" id="PS51683">
    <property type="entry name" value="SAM_OMT_II"/>
    <property type="match status" value="1"/>
</dbReference>
<evidence type="ECO:0000313" key="7">
    <source>
        <dbReference type="EMBL" id="ONK57095.1"/>
    </source>
</evidence>
<accession>A0A5P1E6M3</accession>
<feature type="domain" description="O-methyltransferase dimerisation" evidence="6">
    <location>
        <begin position="20"/>
        <end position="108"/>
    </location>
</feature>
<keyword evidence="2" id="KW-0808">Transferase</keyword>